<dbReference type="PROSITE" id="PS50118">
    <property type="entry name" value="HMG_BOX_2"/>
    <property type="match status" value="1"/>
</dbReference>
<evidence type="ECO:0000256" key="3">
    <source>
        <dbReference type="ARBA" id="ARBA00004435"/>
    </source>
</evidence>
<keyword evidence="8 14" id="KW-1133">Transmembrane helix</keyword>
<evidence type="ECO:0000256" key="7">
    <source>
        <dbReference type="ARBA" id="ARBA00022949"/>
    </source>
</evidence>
<gene>
    <name evidence="16" type="ORF">Q8A67_009192</name>
</gene>
<keyword evidence="11 12" id="KW-0539">Nucleus</keyword>
<evidence type="ECO:0000256" key="10">
    <source>
        <dbReference type="ARBA" id="ARBA00023136"/>
    </source>
</evidence>
<feature type="domain" description="HMG box" evidence="15">
    <location>
        <begin position="9"/>
        <end position="77"/>
    </location>
</feature>
<evidence type="ECO:0000313" key="16">
    <source>
        <dbReference type="EMBL" id="KAK2901077.1"/>
    </source>
</evidence>
<dbReference type="Gene3D" id="1.20.140.150">
    <property type="match status" value="1"/>
</dbReference>
<dbReference type="Pfam" id="PF00505">
    <property type="entry name" value="HMG_box"/>
    <property type="match status" value="1"/>
</dbReference>
<keyword evidence="7" id="KW-0965">Cell junction</keyword>
<keyword evidence="5" id="KW-0796">Tight junction</keyword>
<evidence type="ECO:0000256" key="12">
    <source>
        <dbReference type="PROSITE-ProRule" id="PRU00267"/>
    </source>
</evidence>
<feature type="region of interest" description="Disordered" evidence="13">
    <location>
        <begin position="71"/>
        <end position="93"/>
    </location>
</feature>
<dbReference type="InterPro" id="IPR004031">
    <property type="entry name" value="PMP22/EMP/MP20/Claudin"/>
</dbReference>
<sequence length="531" mass="57732">MVKQPMEHIKRPMNAFMVWSRGQRRQMALENPKMHNSEISKRLGAEWKLLSESEKRPYIDEAKRLRAQHMREHPDYKYRPRRKPKGLLRRDGSLLSLPHHGEREFSNLEKPQSLQHPFMQPSRSTVTTATAAFQHEKLPLTPGSLAFSSAFGYQSGHRSFWSLGCSGQYAHTHLSPANPGYLLPCNCSPWSSPSLTPPVAYLVFPGGTMPAQCLSQASLHECAWEPSHFKKQSQPLQLQFASTLVTNNFSRSYTRSEDRSRMSAQALQTTGFVTGAVGTVGVLAATVMDVWCTDYQQENNPASSHRYMGLWKDCEVAESGLSECQSLQSHLSFSRILQAIRALMVLAIVVAVIAVFIGCFCLNCINIRSMNATSRSKLVLAAGILFMIAGVFDISGSSVYADQMMPSFMMQYPTQNYQKSEENGGIQCQNGMGMGQSTGQGMGKGQGMGMGMDMGQVQVQGQGQGMGMGMGMGMGQGHGHGMGMGMGMGQGQGHGMGMGSGTGMGTGMGTGTGTDTGMGMGIDGTNSFDTR</sequence>
<evidence type="ECO:0000256" key="9">
    <source>
        <dbReference type="ARBA" id="ARBA00023125"/>
    </source>
</evidence>
<evidence type="ECO:0000256" key="1">
    <source>
        <dbReference type="ARBA" id="ARBA00004123"/>
    </source>
</evidence>
<dbReference type="GO" id="GO:0000978">
    <property type="term" value="F:RNA polymerase II cis-regulatory region sequence-specific DNA binding"/>
    <property type="evidence" value="ECO:0007669"/>
    <property type="project" value="TreeGrafter"/>
</dbReference>
<evidence type="ECO:0000313" key="17">
    <source>
        <dbReference type="Proteomes" id="UP001187343"/>
    </source>
</evidence>
<dbReference type="PANTHER" id="PTHR10270">
    <property type="entry name" value="SOX TRANSCRIPTION FACTOR"/>
    <property type="match status" value="1"/>
</dbReference>
<dbReference type="AlphaFoldDB" id="A0AA88PUR6"/>
<keyword evidence="17" id="KW-1185">Reference proteome</keyword>
<dbReference type="Proteomes" id="UP001187343">
    <property type="component" value="Unassembled WGS sequence"/>
</dbReference>
<feature type="transmembrane region" description="Helical" evidence="14">
    <location>
        <begin position="342"/>
        <end position="366"/>
    </location>
</feature>
<feature type="DNA-binding region" description="HMG box" evidence="12">
    <location>
        <begin position="9"/>
        <end position="77"/>
    </location>
</feature>
<dbReference type="PANTHER" id="PTHR10270:SF231">
    <property type="entry name" value="TRANSCRIPTION FACTOR SOX-2"/>
    <property type="match status" value="1"/>
</dbReference>
<keyword evidence="6 14" id="KW-0812">Transmembrane</keyword>
<comment type="subcellular location">
    <subcellularLocation>
        <location evidence="3">Cell junction</location>
        <location evidence="3">Tight junction</location>
    </subcellularLocation>
    <subcellularLocation>
        <location evidence="2">Membrane</location>
        <topology evidence="2">Multi-pass membrane protein</topology>
    </subcellularLocation>
    <subcellularLocation>
        <location evidence="1">Nucleus</location>
    </subcellularLocation>
</comment>
<dbReference type="PRINTS" id="PR01077">
    <property type="entry name" value="CLAUDIN"/>
</dbReference>
<dbReference type="GO" id="GO:0005923">
    <property type="term" value="C:bicellular tight junction"/>
    <property type="evidence" value="ECO:0007669"/>
    <property type="project" value="UniProtKB-SubCell"/>
</dbReference>
<evidence type="ECO:0000256" key="5">
    <source>
        <dbReference type="ARBA" id="ARBA00022427"/>
    </source>
</evidence>
<name>A0AA88PUR6_9TELE</name>
<evidence type="ECO:0000256" key="6">
    <source>
        <dbReference type="ARBA" id="ARBA00022692"/>
    </source>
</evidence>
<evidence type="ECO:0000256" key="4">
    <source>
        <dbReference type="ARBA" id="ARBA00008295"/>
    </source>
</evidence>
<dbReference type="CDD" id="cd01388">
    <property type="entry name" value="HMG-box_SoxB"/>
    <property type="match status" value="1"/>
</dbReference>
<dbReference type="SUPFAM" id="SSF47095">
    <property type="entry name" value="HMG-box"/>
    <property type="match status" value="1"/>
</dbReference>
<dbReference type="InterPro" id="IPR009071">
    <property type="entry name" value="HMG_box_dom"/>
</dbReference>
<proteinExistence type="inferred from homology"/>
<keyword evidence="9 12" id="KW-0238">DNA-binding</keyword>
<feature type="transmembrane region" description="Helical" evidence="14">
    <location>
        <begin position="378"/>
        <end position="401"/>
    </location>
</feature>
<dbReference type="SMART" id="SM00398">
    <property type="entry name" value="HMG"/>
    <property type="match status" value="1"/>
</dbReference>
<feature type="compositionally biased region" description="Gly residues" evidence="13">
    <location>
        <begin position="512"/>
        <end position="522"/>
    </location>
</feature>
<dbReference type="GO" id="GO:0030182">
    <property type="term" value="P:neuron differentiation"/>
    <property type="evidence" value="ECO:0007669"/>
    <property type="project" value="TreeGrafter"/>
</dbReference>
<dbReference type="GO" id="GO:0001228">
    <property type="term" value="F:DNA-binding transcription activator activity, RNA polymerase II-specific"/>
    <property type="evidence" value="ECO:0007669"/>
    <property type="project" value="TreeGrafter"/>
</dbReference>
<evidence type="ECO:0000259" key="15">
    <source>
        <dbReference type="PROSITE" id="PS50118"/>
    </source>
</evidence>
<dbReference type="GO" id="GO:0007420">
    <property type="term" value="P:brain development"/>
    <property type="evidence" value="ECO:0007669"/>
    <property type="project" value="TreeGrafter"/>
</dbReference>
<feature type="region of interest" description="Disordered" evidence="13">
    <location>
        <begin position="512"/>
        <end position="531"/>
    </location>
</feature>
<dbReference type="EMBL" id="JAUYZG010000008">
    <property type="protein sequence ID" value="KAK2901077.1"/>
    <property type="molecule type" value="Genomic_DNA"/>
</dbReference>
<evidence type="ECO:0000256" key="13">
    <source>
        <dbReference type="SAM" id="MobiDB-lite"/>
    </source>
</evidence>
<dbReference type="PROSITE" id="PS01346">
    <property type="entry name" value="CLAUDIN"/>
    <property type="match status" value="1"/>
</dbReference>
<protein>
    <recommendedName>
        <fullName evidence="15">HMG box domain-containing protein</fullName>
    </recommendedName>
</protein>
<comment type="caution">
    <text evidence="16">The sequence shown here is derived from an EMBL/GenBank/DDBJ whole genome shotgun (WGS) entry which is preliminary data.</text>
</comment>
<keyword evidence="10 14" id="KW-0472">Membrane</keyword>
<dbReference type="InterPro" id="IPR017974">
    <property type="entry name" value="Claudin_CS"/>
</dbReference>
<dbReference type="InterPro" id="IPR050140">
    <property type="entry name" value="SRY-related_HMG-box_TF-like"/>
</dbReference>
<dbReference type="GO" id="GO:0016020">
    <property type="term" value="C:membrane"/>
    <property type="evidence" value="ECO:0007669"/>
    <property type="project" value="UniProtKB-SubCell"/>
</dbReference>
<comment type="similarity">
    <text evidence="4">Belongs to the claudin family.</text>
</comment>
<evidence type="ECO:0000256" key="11">
    <source>
        <dbReference type="ARBA" id="ARBA00023242"/>
    </source>
</evidence>
<dbReference type="Gene3D" id="1.10.30.10">
    <property type="entry name" value="High mobility group box domain"/>
    <property type="match status" value="1"/>
</dbReference>
<organism evidence="16 17">
    <name type="scientific">Cirrhinus molitorella</name>
    <name type="common">mud carp</name>
    <dbReference type="NCBI Taxonomy" id="172907"/>
    <lineage>
        <taxon>Eukaryota</taxon>
        <taxon>Metazoa</taxon>
        <taxon>Chordata</taxon>
        <taxon>Craniata</taxon>
        <taxon>Vertebrata</taxon>
        <taxon>Euteleostomi</taxon>
        <taxon>Actinopterygii</taxon>
        <taxon>Neopterygii</taxon>
        <taxon>Teleostei</taxon>
        <taxon>Ostariophysi</taxon>
        <taxon>Cypriniformes</taxon>
        <taxon>Cyprinidae</taxon>
        <taxon>Labeoninae</taxon>
        <taxon>Labeonini</taxon>
        <taxon>Cirrhinus</taxon>
    </lineage>
</organism>
<evidence type="ECO:0000256" key="14">
    <source>
        <dbReference type="SAM" id="Phobius"/>
    </source>
</evidence>
<evidence type="ECO:0000256" key="2">
    <source>
        <dbReference type="ARBA" id="ARBA00004141"/>
    </source>
</evidence>
<dbReference type="GO" id="GO:0000122">
    <property type="term" value="P:negative regulation of transcription by RNA polymerase II"/>
    <property type="evidence" value="ECO:0007669"/>
    <property type="project" value="TreeGrafter"/>
</dbReference>
<dbReference type="InterPro" id="IPR036910">
    <property type="entry name" value="HMG_box_dom_sf"/>
</dbReference>
<dbReference type="GO" id="GO:0005634">
    <property type="term" value="C:nucleus"/>
    <property type="evidence" value="ECO:0007669"/>
    <property type="project" value="UniProtKB-SubCell"/>
</dbReference>
<dbReference type="FunFam" id="1.10.30.10:FF:000002">
    <property type="entry name" value="transcription factor Sox-2"/>
    <property type="match status" value="1"/>
</dbReference>
<reference evidence="16" key="1">
    <citation type="submission" date="2023-08" db="EMBL/GenBank/DDBJ databases">
        <title>Chromosome-level Genome Assembly of mud carp (Cirrhinus molitorella).</title>
        <authorList>
            <person name="Liu H."/>
        </authorList>
    </citation>
    <scope>NUCLEOTIDE SEQUENCE</scope>
    <source>
        <strain evidence="16">Prfri</strain>
        <tissue evidence="16">Muscle</tissue>
    </source>
</reference>
<accession>A0AA88PUR6</accession>
<evidence type="ECO:0000256" key="8">
    <source>
        <dbReference type="ARBA" id="ARBA00022989"/>
    </source>
</evidence>
<dbReference type="Pfam" id="PF00822">
    <property type="entry name" value="PMP22_Claudin"/>
    <property type="match status" value="1"/>
</dbReference>